<comment type="caution">
    <text evidence="2">The sequence shown here is derived from an EMBL/GenBank/DDBJ whole genome shotgun (WGS) entry which is preliminary data.</text>
</comment>
<reference evidence="2 3" key="1">
    <citation type="submission" date="2018-08" db="EMBL/GenBank/DDBJ databases">
        <title>Microbispora. triticiradicis sp. nov., a novel actinomycete isolated from the root of wheat (Triticum aestivum L.)).</title>
        <authorList>
            <person name="Han C."/>
        </authorList>
    </citation>
    <scope>NUCLEOTIDE SEQUENCE [LARGE SCALE GENOMIC DNA]</scope>
    <source>
        <strain evidence="2 3">NEAU-HRDPA2-9</strain>
    </source>
</reference>
<keyword evidence="2" id="KW-0547">Nucleotide-binding</keyword>
<name>A0ABX9LJV1_9ACTN</name>
<sequence length="1012" mass="111447">MADLRGYLCWAPETASATINTEAINPSPAVFLATHTPLTIRRARIQGRSLVSMDGTVDEKAVLKDFLERRSDTGTLLMPVVGDTGSGKSHLVRWVRESIPPSENYRVIYLEKSQTSLKAVVHGLLEGVESESLSKLRADIDSFSSGLDETGLARRLINALNEALASTTPKDVSGPTRALVGPRGLAAILQDPHIQEHLLTHGRYVPQLAAHLLHNRSADSPDRSTGFTVDDLPLNVREIEKAAQVSRKLLEMLLSTPDLQTAAIDLLNQYLETAIQTVSNLGAGRLQEAMLQVREEYARQGKEIILLVEDFALIRGVQRELLDALTESATREGKMRYARMRTLMAVTTGYFHDLPETVMSRVAAATTGYVYDLDLVYSKEDADTEQIATFVGRYLNAARLGHEELERFNGQRPPNHCEACPVRTMCHDSFGQSEEGHGLYPFNRSALVRMIHSVAPADKPWAFVPRTVLGSVVRPILVEHSQEIAELSFPDPHFKERFPTGPELPALSSAVAELINTYDHIDPERRKNVLEFWGNAPSDPTDIDSGILHAFGLQPLPDEARQYKQSRPRQARTSGSPSKTTDGSFPERLQRRLGAIEDWATRNQPLPQPIANELRSIIADTVLRRYTWCSPLMKELTKGEVGLAWPNSSVVVSIEGAGGENRPGTDKAPIKFQRNTLNSQFFQSLLLAREGVEGARAEDLRRLAHLGEAKAKDLTARLQQHFEISEAELTVGFRASLIGAALAGKAWPGMDDADLLTAALDDGRTWKRGDQNLRTAQWRQLLERHLQHRKALVDRIRIGLGISQGTGAVQMIDAARALPLLRRAASDWTWSAEQPVPSWVKGAVLGFAAWNTRLEEQLTGLASTLGTIRQHLPRDISGRDSVEAVLLALKEADKVGLSPKGSGEKDRLNALISEAGKANWQVVSALERDLNKILVDDVTDAGAARVRAAARDRSESLVIIEEFLVEADRWLTYALDDAAARSDSVGDAAALEVRSVLNEWAELSGLGTDEND</sequence>
<dbReference type="SUPFAM" id="SSF52540">
    <property type="entry name" value="P-loop containing nucleoside triphosphate hydrolases"/>
    <property type="match status" value="1"/>
</dbReference>
<evidence type="ECO:0000313" key="3">
    <source>
        <dbReference type="Proteomes" id="UP000262538"/>
    </source>
</evidence>
<protein>
    <submittedName>
        <fullName evidence="2">ATP-binding protein</fullName>
    </submittedName>
</protein>
<dbReference type="Proteomes" id="UP000262538">
    <property type="component" value="Unassembled WGS sequence"/>
</dbReference>
<feature type="compositionally biased region" description="Polar residues" evidence="1">
    <location>
        <begin position="571"/>
        <end position="583"/>
    </location>
</feature>
<dbReference type="GO" id="GO:0005524">
    <property type="term" value="F:ATP binding"/>
    <property type="evidence" value="ECO:0007669"/>
    <property type="project" value="UniProtKB-KW"/>
</dbReference>
<dbReference type="InterPro" id="IPR027417">
    <property type="entry name" value="P-loop_NTPase"/>
</dbReference>
<keyword evidence="3" id="KW-1185">Reference proteome</keyword>
<feature type="region of interest" description="Disordered" evidence="1">
    <location>
        <begin position="562"/>
        <end position="586"/>
    </location>
</feature>
<gene>
    <name evidence="2" type="ORF">DI270_014560</name>
</gene>
<keyword evidence="2" id="KW-0067">ATP-binding</keyword>
<proteinExistence type="predicted"/>
<organism evidence="2 3">
    <name type="scientific">Microbispora triticiradicis</name>
    <dbReference type="NCBI Taxonomy" id="2200763"/>
    <lineage>
        <taxon>Bacteria</taxon>
        <taxon>Bacillati</taxon>
        <taxon>Actinomycetota</taxon>
        <taxon>Actinomycetes</taxon>
        <taxon>Streptosporangiales</taxon>
        <taxon>Streptosporangiaceae</taxon>
        <taxon>Microbispora</taxon>
    </lineage>
</organism>
<dbReference type="EMBL" id="QFZU02000063">
    <property type="protein sequence ID" value="RGA04257.1"/>
    <property type="molecule type" value="Genomic_DNA"/>
</dbReference>
<accession>A0ABX9LJV1</accession>
<evidence type="ECO:0000256" key="1">
    <source>
        <dbReference type="SAM" id="MobiDB-lite"/>
    </source>
</evidence>
<dbReference type="RefSeq" id="WP_111700413.1">
    <property type="nucleotide sequence ID" value="NZ_QFZU02000063.1"/>
</dbReference>
<dbReference type="NCBIfam" id="NF041065">
    <property type="entry name" value="DpdH"/>
    <property type="match status" value="1"/>
</dbReference>
<evidence type="ECO:0000313" key="2">
    <source>
        <dbReference type="EMBL" id="RGA04257.1"/>
    </source>
</evidence>